<reference evidence="8" key="3">
    <citation type="submission" date="2025-09" db="UniProtKB">
        <authorList>
            <consortium name="Ensembl"/>
        </authorList>
    </citation>
    <scope>IDENTIFICATION</scope>
    <source>
        <strain evidence="8">Brown Norway</strain>
    </source>
</reference>
<dbReference type="SUPFAM" id="SSF48726">
    <property type="entry name" value="Immunoglobulin"/>
    <property type="match status" value="1"/>
</dbReference>
<evidence type="ECO:0000256" key="3">
    <source>
        <dbReference type="ARBA" id="ARBA00022989"/>
    </source>
</evidence>
<reference evidence="8" key="2">
    <citation type="submission" date="2025-08" db="UniProtKB">
        <authorList>
            <consortium name="Ensembl"/>
        </authorList>
    </citation>
    <scope>IDENTIFICATION</scope>
    <source>
        <strain evidence="8">Brown Norway</strain>
    </source>
</reference>
<dbReference type="Ensembl" id="ENSRNOT00000116295.2">
    <property type="protein sequence ID" value="ENSRNOP00000091096.2"/>
    <property type="gene ID" value="ENSRNOG00000062779.2"/>
</dbReference>
<sequence>MARLLLLLLSAACLHSGNSAGYPKKYDYGVDQPAVLSGVQGSSIEIPFSFYFPWNLTKDPQMSIAWRWKNFHGEFIYNSTQPFIHEHFKDRLIMNWTQGQTSGVLRILNFKKNDQATYFGRVLLQTTEGMKVWQSIPGTNLTVTNNTSTPATLPSTTTATPSTHPQTVTTEGMKDEPKSGLDPQTIIVLAVAAAVFLAGVLGLTVFLGWRRKQGQRTKAETPAREPLENSEKRESIGHEGQYMDPTENPKDNNIVYASISLSSPTSPGAAPSLPVQKNPQEETVYSTIKAK</sequence>
<evidence type="ECO:0000313" key="8">
    <source>
        <dbReference type="Ensembl" id="ENSRNOP00000091096.2"/>
    </source>
</evidence>
<feature type="transmembrane region" description="Helical" evidence="6">
    <location>
        <begin position="186"/>
        <end position="209"/>
    </location>
</feature>
<proteinExistence type="predicted"/>
<evidence type="ECO:0000256" key="1">
    <source>
        <dbReference type="ARBA" id="ARBA00004167"/>
    </source>
</evidence>
<feature type="signal peptide" evidence="7">
    <location>
        <begin position="1"/>
        <end position="19"/>
    </location>
</feature>
<feature type="chain" id="PRO_5046610922" evidence="7">
    <location>
        <begin position="20"/>
        <end position="291"/>
    </location>
</feature>
<evidence type="ECO:0000256" key="6">
    <source>
        <dbReference type="SAM" id="Phobius"/>
    </source>
</evidence>
<feature type="region of interest" description="Disordered" evidence="5">
    <location>
        <begin position="213"/>
        <end position="291"/>
    </location>
</feature>
<dbReference type="RGD" id="6497409">
    <property type="gene designation" value="Pilra"/>
</dbReference>
<evidence type="ECO:0000256" key="2">
    <source>
        <dbReference type="ARBA" id="ARBA00022692"/>
    </source>
</evidence>
<evidence type="ECO:0000313" key="10">
    <source>
        <dbReference type="RGD" id="6497409"/>
    </source>
</evidence>
<evidence type="ECO:0000256" key="4">
    <source>
        <dbReference type="ARBA" id="ARBA00023136"/>
    </source>
</evidence>
<evidence type="ECO:0000256" key="7">
    <source>
        <dbReference type="SAM" id="SignalP"/>
    </source>
</evidence>
<dbReference type="InterPro" id="IPR036179">
    <property type="entry name" value="Ig-like_dom_sf"/>
</dbReference>
<feature type="compositionally biased region" description="Low complexity" evidence="5">
    <location>
        <begin position="144"/>
        <end position="170"/>
    </location>
</feature>
<dbReference type="GeneTree" id="ENSGT00390000008831"/>
<dbReference type="AGR" id="RGD:6497409"/>
<feature type="compositionally biased region" description="Polar residues" evidence="5">
    <location>
        <begin position="275"/>
        <end position="291"/>
    </location>
</feature>
<dbReference type="AlphaFoldDB" id="A0A8I6ADV0"/>
<dbReference type="InterPro" id="IPR051694">
    <property type="entry name" value="Immunoregulatory_rcpt-like"/>
</dbReference>
<evidence type="ECO:0000256" key="5">
    <source>
        <dbReference type="SAM" id="MobiDB-lite"/>
    </source>
</evidence>
<dbReference type="PANTHER" id="PTHR15549:SF14">
    <property type="entry name" value="PAIRED IMMUNOGLOBULIN-LIKE TYPE 2 RECEPTOR ALPHA"/>
    <property type="match status" value="1"/>
</dbReference>
<keyword evidence="9" id="KW-1185">Reference proteome</keyword>
<keyword evidence="4 6" id="KW-0472">Membrane</keyword>
<accession>A0A8I6ADV0</accession>
<dbReference type="Gene3D" id="2.60.40.10">
    <property type="entry name" value="Immunoglobulins"/>
    <property type="match status" value="1"/>
</dbReference>
<keyword evidence="2 6" id="KW-0812">Transmembrane</keyword>
<dbReference type="InterPro" id="IPR013783">
    <property type="entry name" value="Ig-like_fold"/>
</dbReference>
<keyword evidence="7" id="KW-0732">Signal</keyword>
<comment type="subcellular location">
    <subcellularLocation>
        <location evidence="1">Membrane</location>
        <topology evidence="1">Single-pass membrane protein</topology>
    </subcellularLocation>
</comment>
<dbReference type="Proteomes" id="UP000002494">
    <property type="component" value="Chromosome 12"/>
</dbReference>
<reference evidence="8" key="1">
    <citation type="submission" date="2024-01" db="EMBL/GenBank/DDBJ databases">
        <title>GRCr8: a new rat reference genome assembly contstructed from accurate long reads and long range scaffolding.</title>
        <authorList>
            <person name="Doris P.A."/>
            <person name="Kalbfleisch T."/>
            <person name="Li K."/>
            <person name="Howe K."/>
            <person name="Wood J."/>
        </authorList>
    </citation>
    <scope>NUCLEOTIDE SEQUENCE [LARGE SCALE GENOMIC DNA]</scope>
    <source>
        <strain evidence="8">Brown Norway</strain>
    </source>
</reference>
<name>A0A8I6ADV0_RAT</name>
<evidence type="ECO:0000313" key="9">
    <source>
        <dbReference type="Proteomes" id="UP000002494"/>
    </source>
</evidence>
<dbReference type="GO" id="GO:0005886">
    <property type="term" value="C:plasma membrane"/>
    <property type="evidence" value="ECO:0007669"/>
    <property type="project" value="UniProtKB-ARBA"/>
</dbReference>
<dbReference type="PANTHER" id="PTHR15549">
    <property type="entry name" value="PAIRED IMMUNOGLOBULIN-LIKE TYPE 2 RECEPTOR"/>
    <property type="match status" value="1"/>
</dbReference>
<feature type="compositionally biased region" description="Basic and acidic residues" evidence="5">
    <location>
        <begin position="217"/>
        <end position="237"/>
    </location>
</feature>
<gene>
    <name evidence="8 10" type="primary">Pilra</name>
</gene>
<keyword evidence="3 6" id="KW-1133">Transmembrane helix</keyword>
<organism evidence="8 9">
    <name type="scientific">Rattus norvegicus</name>
    <name type="common">Rat</name>
    <dbReference type="NCBI Taxonomy" id="10116"/>
    <lineage>
        <taxon>Eukaryota</taxon>
        <taxon>Metazoa</taxon>
        <taxon>Chordata</taxon>
        <taxon>Craniata</taxon>
        <taxon>Vertebrata</taxon>
        <taxon>Euteleostomi</taxon>
        <taxon>Mammalia</taxon>
        <taxon>Eutheria</taxon>
        <taxon>Euarchontoglires</taxon>
        <taxon>Glires</taxon>
        <taxon>Rodentia</taxon>
        <taxon>Myomorpha</taxon>
        <taxon>Muroidea</taxon>
        <taxon>Muridae</taxon>
        <taxon>Murinae</taxon>
        <taxon>Rattus</taxon>
    </lineage>
</organism>
<feature type="region of interest" description="Disordered" evidence="5">
    <location>
        <begin position="143"/>
        <end position="179"/>
    </location>
</feature>
<protein>
    <submittedName>
        <fullName evidence="8">Paired immunoglobin-like type 2 receptor alpha</fullName>
    </submittedName>
</protein>